<name>A0A9W6R3U2_9PSEU</name>
<proteinExistence type="predicted"/>
<sequence>MSGPVSRRSKQGDQHARAPKARYRGGGAPCVEHVTRSRMERPVDTIKGVWGLAPSWGVGAEPPQGRVARKLAEETA</sequence>
<feature type="region of interest" description="Disordered" evidence="1">
    <location>
        <begin position="1"/>
        <end position="28"/>
    </location>
</feature>
<dbReference type="Proteomes" id="UP001165136">
    <property type="component" value="Unassembled WGS sequence"/>
</dbReference>
<protein>
    <submittedName>
        <fullName evidence="2">Uncharacterized protein</fullName>
    </submittedName>
</protein>
<evidence type="ECO:0000313" key="2">
    <source>
        <dbReference type="EMBL" id="GLY68996.1"/>
    </source>
</evidence>
<evidence type="ECO:0000313" key="3">
    <source>
        <dbReference type="Proteomes" id="UP001165136"/>
    </source>
</evidence>
<dbReference type="EMBL" id="BSTI01000014">
    <property type="protein sequence ID" value="GLY68996.1"/>
    <property type="molecule type" value="Genomic_DNA"/>
</dbReference>
<evidence type="ECO:0000256" key="1">
    <source>
        <dbReference type="SAM" id="MobiDB-lite"/>
    </source>
</evidence>
<organism evidence="2 3">
    <name type="scientific">Amycolatopsis taiwanensis</name>
    <dbReference type="NCBI Taxonomy" id="342230"/>
    <lineage>
        <taxon>Bacteria</taxon>
        <taxon>Bacillati</taxon>
        <taxon>Actinomycetota</taxon>
        <taxon>Actinomycetes</taxon>
        <taxon>Pseudonocardiales</taxon>
        <taxon>Pseudonocardiaceae</taxon>
        <taxon>Amycolatopsis</taxon>
    </lineage>
</organism>
<reference evidence="2" key="1">
    <citation type="submission" date="2023-03" db="EMBL/GenBank/DDBJ databases">
        <title>Amycolatopsis taiwanensis NBRC 103393.</title>
        <authorList>
            <person name="Ichikawa N."/>
            <person name="Sato H."/>
            <person name="Tonouchi N."/>
        </authorList>
    </citation>
    <scope>NUCLEOTIDE SEQUENCE</scope>
    <source>
        <strain evidence="2">NBRC 103393</strain>
    </source>
</reference>
<comment type="caution">
    <text evidence="2">The sequence shown here is derived from an EMBL/GenBank/DDBJ whole genome shotgun (WGS) entry which is preliminary data.</text>
</comment>
<dbReference type="AlphaFoldDB" id="A0A9W6R3U2"/>
<gene>
    <name evidence="2" type="ORF">Atai01_56150</name>
</gene>
<keyword evidence="3" id="KW-1185">Reference proteome</keyword>
<accession>A0A9W6R3U2</accession>